<reference evidence="5 7" key="2">
    <citation type="journal article" date="2018" name="Genome Res.">
        <title>The genomic architecture and molecular evolution of ant odorant receptors.</title>
        <authorList>
            <person name="McKenzie S.K."/>
            <person name="Kronauer D.J.C."/>
        </authorList>
    </citation>
    <scope>NUCLEOTIDE SEQUENCE [LARGE SCALE GENOMIC DNA]</scope>
    <source>
        <strain evidence="5">Clonal line C1</strain>
    </source>
</reference>
<name>A0A026W966_OOCBI</name>
<dbReference type="Gene3D" id="1.10.8.10">
    <property type="entry name" value="DNA helicase RuvA subunit, C-terminal domain"/>
    <property type="match status" value="1"/>
</dbReference>
<feature type="domain" description="UBA" evidence="2">
    <location>
        <begin position="329"/>
        <end position="371"/>
    </location>
</feature>
<dbReference type="InterPro" id="IPR047878">
    <property type="entry name" value="UBL7_UBA"/>
</dbReference>
<feature type="region of interest" description="Disordered" evidence="1">
    <location>
        <begin position="238"/>
        <end position="284"/>
    </location>
</feature>
<dbReference type="Pfam" id="PF00240">
    <property type="entry name" value="ubiquitin"/>
    <property type="match status" value="1"/>
</dbReference>
<dbReference type="InterPro" id="IPR009060">
    <property type="entry name" value="UBA-like_sf"/>
</dbReference>
<keyword evidence="6" id="KW-1185">Reference proteome</keyword>
<dbReference type="InterPro" id="IPR000626">
    <property type="entry name" value="Ubiquitin-like_dom"/>
</dbReference>
<sequence>MMTMELLLAVQINSEMTMPITLSSVNLKTKIEELKREAAERWNLPKDSLEFIYCGLILEDDATVESTGLKNGSMIHALKKKEPELSALNKFISEDSILQLTSAFRSFNETPAFRSALHRLSKRPEVIDNIISSSPGLYEDSVAIAMLLDADLMAHFTNVDTVRRIATLHPTLIEAAQNIAAAVHEEAHNVASSGSSSGSSVASSQPASARSYSVDNMTLEEEMARDIAHFFATQSNNDNNSLRFPSVQPVANSQASQRPPDNPHSSSASGGANQSAVSANQSQSTGVITPQMFMEAMRQAALATNVNPVQQASPAASLSPILPTFSPPVTDLQRQLAQMHEMGLQDDTVNIQALQFTNGDVQAAIELVFSGFGDN</sequence>
<evidence type="ECO:0000259" key="2">
    <source>
        <dbReference type="PROSITE" id="PS50030"/>
    </source>
</evidence>
<dbReference type="CDD" id="cd14326">
    <property type="entry name" value="UBA_UBL7"/>
    <property type="match status" value="1"/>
</dbReference>
<evidence type="ECO:0000313" key="4">
    <source>
        <dbReference type="EMBL" id="EZA52533.1"/>
    </source>
</evidence>
<evidence type="ECO:0000313" key="6">
    <source>
        <dbReference type="Proteomes" id="UP000053097"/>
    </source>
</evidence>
<evidence type="ECO:0000259" key="3">
    <source>
        <dbReference type="PROSITE" id="PS50053"/>
    </source>
</evidence>
<feature type="domain" description="Ubiquitin-like" evidence="3">
    <location>
        <begin position="6"/>
        <end position="84"/>
    </location>
</feature>
<dbReference type="PANTHER" id="PTHR10677:SF25">
    <property type="entry name" value="UBIQUITIN-LIKE PROTEIN 7"/>
    <property type="match status" value="1"/>
</dbReference>
<evidence type="ECO:0000313" key="5">
    <source>
        <dbReference type="EMBL" id="RLU21507.1"/>
    </source>
</evidence>
<accession>A0A026W966</accession>
<organism evidence="4 6">
    <name type="scientific">Ooceraea biroi</name>
    <name type="common">Clonal raider ant</name>
    <name type="synonym">Cerapachys biroi</name>
    <dbReference type="NCBI Taxonomy" id="2015173"/>
    <lineage>
        <taxon>Eukaryota</taxon>
        <taxon>Metazoa</taxon>
        <taxon>Ecdysozoa</taxon>
        <taxon>Arthropoda</taxon>
        <taxon>Hexapoda</taxon>
        <taxon>Insecta</taxon>
        <taxon>Pterygota</taxon>
        <taxon>Neoptera</taxon>
        <taxon>Endopterygota</taxon>
        <taxon>Hymenoptera</taxon>
        <taxon>Apocrita</taxon>
        <taxon>Aculeata</taxon>
        <taxon>Formicoidea</taxon>
        <taxon>Formicidae</taxon>
        <taxon>Dorylinae</taxon>
        <taxon>Ooceraea</taxon>
    </lineage>
</organism>
<dbReference type="InterPro" id="IPR015496">
    <property type="entry name" value="Ubiquilin"/>
</dbReference>
<dbReference type="Gene3D" id="3.10.20.90">
    <property type="entry name" value="Phosphatidylinositol 3-kinase Catalytic Subunit, Chain A, domain 1"/>
    <property type="match status" value="1"/>
</dbReference>
<feature type="compositionally biased region" description="Polar residues" evidence="1">
    <location>
        <begin position="238"/>
        <end position="259"/>
    </location>
</feature>
<reference evidence="5" key="3">
    <citation type="submission" date="2018-07" db="EMBL/GenBank/DDBJ databases">
        <authorList>
            <person name="Mckenzie S.K."/>
            <person name="Kronauer D.J.C."/>
        </authorList>
    </citation>
    <scope>NUCLEOTIDE SEQUENCE</scope>
    <source>
        <strain evidence="5">Clonal line C1</strain>
    </source>
</reference>
<feature type="compositionally biased region" description="Low complexity" evidence="1">
    <location>
        <begin position="265"/>
        <end position="284"/>
    </location>
</feature>
<dbReference type="GO" id="GO:0005829">
    <property type="term" value="C:cytosol"/>
    <property type="evidence" value="ECO:0007669"/>
    <property type="project" value="TreeGrafter"/>
</dbReference>
<dbReference type="CDD" id="cd17039">
    <property type="entry name" value="Ubl_ubiquitin_like"/>
    <property type="match status" value="1"/>
</dbReference>
<dbReference type="InterPro" id="IPR029071">
    <property type="entry name" value="Ubiquitin-like_domsf"/>
</dbReference>
<dbReference type="SUPFAM" id="SSF46934">
    <property type="entry name" value="UBA-like"/>
    <property type="match status" value="1"/>
</dbReference>
<protein>
    <submittedName>
        <fullName evidence="4">Ubiquitin-like protein</fullName>
    </submittedName>
</protein>
<dbReference type="InterPro" id="IPR015940">
    <property type="entry name" value="UBA"/>
</dbReference>
<dbReference type="SUPFAM" id="SSF54236">
    <property type="entry name" value="Ubiquitin-like"/>
    <property type="match status" value="1"/>
</dbReference>
<reference evidence="4 6" key="1">
    <citation type="journal article" date="2014" name="Curr. Biol.">
        <title>The genome of the clonal raider ant Cerapachys biroi.</title>
        <authorList>
            <person name="Oxley P.R."/>
            <person name="Ji L."/>
            <person name="Fetter-Pruneda I."/>
            <person name="McKenzie S.K."/>
            <person name="Li C."/>
            <person name="Hu H."/>
            <person name="Zhang G."/>
            <person name="Kronauer D.J."/>
        </authorList>
    </citation>
    <scope>NUCLEOTIDE SEQUENCE [LARGE SCALE GENOMIC DNA]</scope>
</reference>
<evidence type="ECO:0000256" key="1">
    <source>
        <dbReference type="SAM" id="MobiDB-lite"/>
    </source>
</evidence>
<dbReference type="Proteomes" id="UP000053097">
    <property type="component" value="Unassembled WGS sequence"/>
</dbReference>
<dbReference type="OMA" id="QILIGWA"/>
<dbReference type="OrthoDB" id="10016665at2759"/>
<dbReference type="EMBL" id="KK107324">
    <property type="protein sequence ID" value="EZA52533.1"/>
    <property type="molecule type" value="Genomic_DNA"/>
</dbReference>
<dbReference type="PROSITE" id="PS50030">
    <property type="entry name" value="UBA"/>
    <property type="match status" value="1"/>
</dbReference>
<dbReference type="Proteomes" id="UP000279307">
    <property type="component" value="Chromosome 6"/>
</dbReference>
<dbReference type="STRING" id="2015173.A0A026W966"/>
<dbReference type="PANTHER" id="PTHR10677">
    <property type="entry name" value="UBIQUILIN"/>
    <property type="match status" value="1"/>
</dbReference>
<dbReference type="GO" id="GO:0031593">
    <property type="term" value="F:polyubiquitin modification-dependent protein binding"/>
    <property type="evidence" value="ECO:0007669"/>
    <property type="project" value="TreeGrafter"/>
</dbReference>
<dbReference type="GO" id="GO:0006511">
    <property type="term" value="P:ubiquitin-dependent protein catabolic process"/>
    <property type="evidence" value="ECO:0007669"/>
    <property type="project" value="TreeGrafter"/>
</dbReference>
<gene>
    <name evidence="5" type="ORF">DMN91_005880</name>
    <name evidence="4" type="ORF">X777_08012</name>
</gene>
<evidence type="ECO:0000313" key="7">
    <source>
        <dbReference type="Proteomes" id="UP000279307"/>
    </source>
</evidence>
<proteinExistence type="predicted"/>
<dbReference type="PROSITE" id="PS50053">
    <property type="entry name" value="UBIQUITIN_2"/>
    <property type="match status" value="1"/>
</dbReference>
<dbReference type="AlphaFoldDB" id="A0A026W966"/>
<dbReference type="EMBL" id="QOIP01000006">
    <property type="protein sequence ID" value="RLU21507.1"/>
    <property type="molecule type" value="Genomic_DNA"/>
</dbReference>
<dbReference type="SMART" id="SM00165">
    <property type="entry name" value="UBA"/>
    <property type="match status" value="1"/>
</dbReference>